<dbReference type="InterPro" id="IPR041616">
    <property type="entry name" value="PheRS_beta_core"/>
</dbReference>
<dbReference type="GO" id="GO:0005524">
    <property type="term" value="F:ATP binding"/>
    <property type="evidence" value="ECO:0007669"/>
    <property type="project" value="UniProtKB-KW"/>
</dbReference>
<dbReference type="CDD" id="cd00769">
    <property type="entry name" value="PheRS_beta_core"/>
    <property type="match status" value="1"/>
</dbReference>
<dbReference type="SMART" id="SM00873">
    <property type="entry name" value="B3_4"/>
    <property type="match status" value="1"/>
</dbReference>
<dbReference type="FunFam" id="3.50.40.10:FF:000002">
    <property type="entry name" value="phenylalanine--tRNA ligase beta subunit"/>
    <property type="match status" value="1"/>
</dbReference>
<dbReference type="GO" id="GO:0006432">
    <property type="term" value="P:phenylalanyl-tRNA aminoacylation"/>
    <property type="evidence" value="ECO:0007669"/>
    <property type="project" value="EnsemblFungi"/>
</dbReference>
<dbReference type="InterPro" id="IPR009061">
    <property type="entry name" value="DNA-bd_dom_put_sf"/>
</dbReference>
<organism evidence="18 19">
    <name type="scientific">Babjeviella inositovora NRRL Y-12698</name>
    <dbReference type="NCBI Taxonomy" id="984486"/>
    <lineage>
        <taxon>Eukaryota</taxon>
        <taxon>Fungi</taxon>
        <taxon>Dikarya</taxon>
        <taxon>Ascomycota</taxon>
        <taxon>Saccharomycotina</taxon>
        <taxon>Pichiomycetes</taxon>
        <taxon>Serinales incertae sedis</taxon>
        <taxon>Babjeviella</taxon>
    </lineage>
</organism>
<dbReference type="Pfam" id="PF03483">
    <property type="entry name" value="B3_4"/>
    <property type="match status" value="1"/>
</dbReference>
<dbReference type="Gene3D" id="3.30.930.10">
    <property type="entry name" value="Bira Bifunctional Protein, Domain 2"/>
    <property type="match status" value="1"/>
</dbReference>
<evidence type="ECO:0000256" key="4">
    <source>
        <dbReference type="ARBA" id="ARBA00011209"/>
    </source>
</evidence>
<dbReference type="GO" id="GO:0004826">
    <property type="term" value="F:phenylalanine-tRNA ligase activity"/>
    <property type="evidence" value="ECO:0007669"/>
    <property type="project" value="UniProtKB-EC"/>
</dbReference>
<dbReference type="InterPro" id="IPR045864">
    <property type="entry name" value="aa-tRNA-synth_II/BPL/LPL"/>
</dbReference>
<evidence type="ECO:0000313" key="18">
    <source>
        <dbReference type="EMBL" id="ODQ82110.1"/>
    </source>
</evidence>
<dbReference type="PANTHER" id="PTHR10947">
    <property type="entry name" value="PHENYLALANYL-TRNA SYNTHETASE BETA CHAIN AND LEUCINE-RICH REPEAT-CONTAINING PROTEIN 47"/>
    <property type="match status" value="1"/>
</dbReference>
<keyword evidence="14" id="KW-0030">Aminoacyl-tRNA synthetase</keyword>
<dbReference type="PANTHER" id="PTHR10947:SF0">
    <property type="entry name" value="PHENYLALANINE--TRNA LIGASE BETA SUBUNIT"/>
    <property type="match status" value="1"/>
</dbReference>
<dbReference type="OrthoDB" id="1698572at2759"/>
<evidence type="ECO:0000256" key="11">
    <source>
        <dbReference type="ARBA" id="ARBA00022840"/>
    </source>
</evidence>
<dbReference type="Gene3D" id="3.30.56.10">
    <property type="match status" value="2"/>
</dbReference>
<dbReference type="NCBIfam" id="TIGR00471">
    <property type="entry name" value="pheT_arch"/>
    <property type="match status" value="1"/>
</dbReference>
<comment type="subcellular location">
    <subcellularLocation>
        <location evidence="2">Cytoplasm</location>
    </subcellularLocation>
</comment>
<keyword evidence="7" id="KW-0963">Cytoplasm</keyword>
<dbReference type="FunFam" id="3.30.56.10:FF:000004">
    <property type="entry name" value="Phenylalanyl-tRNA synthetase, beta subunit"/>
    <property type="match status" value="1"/>
</dbReference>
<evidence type="ECO:0000256" key="9">
    <source>
        <dbReference type="ARBA" id="ARBA00022723"/>
    </source>
</evidence>
<evidence type="ECO:0000256" key="7">
    <source>
        <dbReference type="ARBA" id="ARBA00022490"/>
    </source>
</evidence>
<dbReference type="SMART" id="SM00874">
    <property type="entry name" value="B5"/>
    <property type="match status" value="1"/>
</dbReference>
<comment type="similarity">
    <text evidence="3">Belongs to the phenylalanyl-tRNA synthetase beta subunit family. Type 2 subfamily.</text>
</comment>
<keyword evidence="13" id="KW-0648">Protein biosynthesis</keyword>
<dbReference type="Pfam" id="PF17759">
    <property type="entry name" value="tRNA_synthFbeta"/>
    <property type="match status" value="1"/>
</dbReference>
<evidence type="ECO:0000256" key="14">
    <source>
        <dbReference type="ARBA" id="ARBA00023146"/>
    </source>
</evidence>
<dbReference type="GO" id="GO:1990825">
    <property type="term" value="F:sequence-specific mRNA binding"/>
    <property type="evidence" value="ECO:0007669"/>
    <property type="project" value="EnsemblFungi"/>
</dbReference>
<dbReference type="InterPro" id="IPR005146">
    <property type="entry name" value="B3/B4_tRNA-bd"/>
</dbReference>
<dbReference type="InterPro" id="IPR045060">
    <property type="entry name" value="Phe-tRNA-ligase_IIc_bsu"/>
</dbReference>
<sequence>MPTISVDKLDLFELLGKQYAPQDFEDLCFEFGIELDDDTTEEAAATGARAELKIEIPANRYDMLCIEGIAQALNEFLGNSPNPDFKLVPAEAEFTLTVDESTAAVRPYAAGAILRNITFTQRSYESFIALQDKLHVNLCRNRTLVAMGTHDLDKLVGPITYEALAPTDFKFVPLNQSKEMTGEQLMAFYEKDKNLGKYLHIIRDAPVYPVMLDANRQVASMPPIINSDLSKITLDTRNVFIDITATDKTKAEVVVNTLVAMFSRYCDEPFTVEPVRVISAHNGESRVTPNIAPRTMSAEVSYINSCLGLELSAEEICQLLVKMALKAVPSPTDANLINVSIPCTRPDILHQCDIMEDAAIAYGYANMTASKTPSSSLVAAPLPINKVSDILRIASAQSGYAEVMPLTLCSHDENFAHLRQVDDNTKAVKLANPKSIEYQVVRTTLLPGLLKTVKENRKHSLPIKVFESGDIVLKDDSLERGAFNQRQWCAMYVGKTSGFEYVQGLLGKVMQAIKAPWIAQPETGAVRGYWIEQDDNKTFFEGRGAKVMFRAKEGAKAVKIGEIGVLHPEVLQNFDIPYAASVVEINAKVFL</sequence>
<evidence type="ECO:0000256" key="1">
    <source>
        <dbReference type="ARBA" id="ARBA00001946"/>
    </source>
</evidence>
<dbReference type="SUPFAM" id="SSF55681">
    <property type="entry name" value="Class II aaRS and biotin synthetases"/>
    <property type="match status" value="1"/>
</dbReference>
<dbReference type="SUPFAM" id="SSF46955">
    <property type="entry name" value="Putative DNA-binding domain"/>
    <property type="match status" value="2"/>
</dbReference>
<dbReference type="PROSITE" id="PS51483">
    <property type="entry name" value="B5"/>
    <property type="match status" value="1"/>
</dbReference>
<name>A0A1E3QWU1_9ASCO</name>
<gene>
    <name evidence="18" type="ORF">BABINDRAFT_33097</name>
</gene>
<dbReference type="RefSeq" id="XP_018987438.1">
    <property type="nucleotide sequence ID" value="XM_019131619.1"/>
</dbReference>
<evidence type="ECO:0000256" key="16">
    <source>
        <dbReference type="ARBA" id="ARBA00049255"/>
    </source>
</evidence>
<dbReference type="STRING" id="984486.A0A1E3QWU1"/>
<accession>A0A1E3QWU1</accession>
<dbReference type="FunFam" id="3.30.56.10:FF:000006">
    <property type="entry name" value="Phenylalanyl-tRNA synthetase subunit beta"/>
    <property type="match status" value="1"/>
</dbReference>
<dbReference type="InterPro" id="IPR020825">
    <property type="entry name" value="Phe-tRNA_synthase-like_B3/B4"/>
</dbReference>
<dbReference type="InterPro" id="IPR004531">
    <property type="entry name" value="Phe-tRNA-synth_IIc_bsu_arc_euk"/>
</dbReference>
<comment type="cofactor">
    <cofactor evidence="1">
        <name>Mg(2+)</name>
        <dbReference type="ChEBI" id="CHEBI:18420"/>
    </cofactor>
</comment>
<evidence type="ECO:0000256" key="8">
    <source>
        <dbReference type="ARBA" id="ARBA00022598"/>
    </source>
</evidence>
<reference evidence="19" key="1">
    <citation type="submission" date="2016-05" db="EMBL/GenBank/DDBJ databases">
        <title>Comparative genomics of biotechnologically important yeasts.</title>
        <authorList>
            <consortium name="DOE Joint Genome Institute"/>
            <person name="Riley R."/>
            <person name="Haridas S."/>
            <person name="Wolfe K.H."/>
            <person name="Lopes M.R."/>
            <person name="Hittinger C.T."/>
            <person name="Goker M."/>
            <person name="Salamov A."/>
            <person name="Wisecaver J."/>
            <person name="Long T.M."/>
            <person name="Aerts A.L."/>
            <person name="Barry K."/>
            <person name="Choi C."/>
            <person name="Clum A."/>
            <person name="Coughlan A.Y."/>
            <person name="Deshpande S."/>
            <person name="Douglass A.P."/>
            <person name="Hanson S.J."/>
            <person name="Klenk H.-P."/>
            <person name="Labutti K."/>
            <person name="Lapidus A."/>
            <person name="Lindquist E."/>
            <person name="Lipzen A."/>
            <person name="Meier-Kolthoff J.P."/>
            <person name="Ohm R.A."/>
            <person name="Otillar R.P."/>
            <person name="Pangilinan J."/>
            <person name="Peng Y."/>
            <person name="Rokas A."/>
            <person name="Rosa C.A."/>
            <person name="Scheuner C."/>
            <person name="Sibirny A.A."/>
            <person name="Slot J.C."/>
            <person name="Stielow J.B."/>
            <person name="Sun H."/>
            <person name="Kurtzman C.P."/>
            <person name="Blackwell M."/>
            <person name="Grigoriev I.V."/>
            <person name="Jeffries T.W."/>
        </authorList>
    </citation>
    <scope>NUCLEOTIDE SEQUENCE [LARGE SCALE GENOMIC DNA]</scope>
    <source>
        <strain evidence="19">NRRL Y-12698</strain>
    </source>
</reference>
<proteinExistence type="inferred from homology"/>
<dbReference type="AlphaFoldDB" id="A0A1E3QWU1"/>
<keyword evidence="11" id="KW-0067">ATP-binding</keyword>
<dbReference type="EMBL" id="KV454427">
    <property type="protein sequence ID" value="ODQ82110.1"/>
    <property type="molecule type" value="Genomic_DNA"/>
</dbReference>
<protein>
    <recommendedName>
        <fullName evidence="6">Phenylalanine--tRNA ligase beta subunit</fullName>
        <ecNumber evidence="5">6.1.1.20</ecNumber>
    </recommendedName>
    <alternativeName>
        <fullName evidence="15">Phenylalanyl-tRNA synthetase beta subunit</fullName>
    </alternativeName>
</protein>
<evidence type="ECO:0000256" key="13">
    <source>
        <dbReference type="ARBA" id="ARBA00022917"/>
    </source>
</evidence>
<evidence type="ECO:0000259" key="17">
    <source>
        <dbReference type="PROSITE" id="PS51483"/>
    </source>
</evidence>
<dbReference type="EC" id="6.1.1.20" evidence="5"/>
<evidence type="ECO:0000256" key="6">
    <source>
        <dbReference type="ARBA" id="ARBA00017032"/>
    </source>
</evidence>
<dbReference type="GO" id="GO:0000287">
    <property type="term" value="F:magnesium ion binding"/>
    <property type="evidence" value="ECO:0007669"/>
    <property type="project" value="InterPro"/>
</dbReference>
<comment type="catalytic activity">
    <reaction evidence="16">
        <text>tRNA(Phe) + L-phenylalanine + ATP = L-phenylalanyl-tRNA(Phe) + AMP + diphosphate + H(+)</text>
        <dbReference type="Rhea" id="RHEA:19413"/>
        <dbReference type="Rhea" id="RHEA-COMP:9668"/>
        <dbReference type="Rhea" id="RHEA-COMP:9699"/>
        <dbReference type="ChEBI" id="CHEBI:15378"/>
        <dbReference type="ChEBI" id="CHEBI:30616"/>
        <dbReference type="ChEBI" id="CHEBI:33019"/>
        <dbReference type="ChEBI" id="CHEBI:58095"/>
        <dbReference type="ChEBI" id="CHEBI:78442"/>
        <dbReference type="ChEBI" id="CHEBI:78531"/>
        <dbReference type="ChEBI" id="CHEBI:456215"/>
        <dbReference type="EC" id="6.1.1.20"/>
    </reaction>
</comment>
<dbReference type="GeneID" id="30149472"/>
<evidence type="ECO:0000256" key="3">
    <source>
        <dbReference type="ARBA" id="ARBA00007438"/>
    </source>
</evidence>
<dbReference type="Pfam" id="PF18262">
    <property type="entry name" value="PhetRS_B1"/>
    <property type="match status" value="1"/>
</dbReference>
<dbReference type="InterPro" id="IPR005147">
    <property type="entry name" value="tRNA_synthase_B5-dom"/>
</dbReference>
<dbReference type="InterPro" id="IPR040659">
    <property type="entry name" value="PhetRS_B1"/>
</dbReference>
<dbReference type="Pfam" id="PF03484">
    <property type="entry name" value="B5"/>
    <property type="match status" value="1"/>
</dbReference>
<keyword evidence="19" id="KW-1185">Reference proteome</keyword>
<dbReference type="SUPFAM" id="SSF56037">
    <property type="entry name" value="PheT/TilS domain"/>
    <property type="match status" value="1"/>
</dbReference>
<feature type="domain" description="B5" evidence="17">
    <location>
        <begin position="291"/>
        <end position="369"/>
    </location>
</feature>
<dbReference type="Proteomes" id="UP000094336">
    <property type="component" value="Unassembled WGS sequence"/>
</dbReference>
<evidence type="ECO:0000256" key="12">
    <source>
        <dbReference type="ARBA" id="ARBA00022842"/>
    </source>
</evidence>
<evidence type="ECO:0000256" key="2">
    <source>
        <dbReference type="ARBA" id="ARBA00004496"/>
    </source>
</evidence>
<comment type="subunit">
    <text evidence="4">Tetramer of two alpha and two beta subunits.</text>
</comment>
<keyword evidence="12" id="KW-0460">Magnesium</keyword>
<evidence type="ECO:0000256" key="15">
    <source>
        <dbReference type="ARBA" id="ARBA00033189"/>
    </source>
</evidence>
<dbReference type="Gene3D" id="3.50.40.10">
    <property type="entry name" value="Phenylalanyl-trna Synthetase, Chain B, domain 3"/>
    <property type="match status" value="1"/>
</dbReference>
<evidence type="ECO:0000313" key="19">
    <source>
        <dbReference type="Proteomes" id="UP000094336"/>
    </source>
</evidence>
<evidence type="ECO:0000256" key="5">
    <source>
        <dbReference type="ARBA" id="ARBA00012814"/>
    </source>
</evidence>
<keyword evidence="8" id="KW-0436">Ligase</keyword>
<evidence type="ECO:0000256" key="10">
    <source>
        <dbReference type="ARBA" id="ARBA00022741"/>
    </source>
</evidence>
<keyword evidence="9" id="KW-0479">Metal-binding</keyword>
<dbReference type="GO" id="GO:0009328">
    <property type="term" value="C:phenylalanine-tRNA ligase complex"/>
    <property type="evidence" value="ECO:0007669"/>
    <property type="project" value="EnsemblFungi"/>
</dbReference>
<dbReference type="FunFam" id="3.30.930.10:FF:000052">
    <property type="entry name" value="Phenylalanyl-tRNA synthetase, beta subunit"/>
    <property type="match status" value="1"/>
</dbReference>
<keyword evidence="10" id="KW-0547">Nucleotide-binding</keyword>